<sequence>MRLILLTFLFLLAPSLLLSQEKTQTEPANPPQQIASPELVSPPDSEQGNQVEIPDSNLAQDTSQPASEATKADIKEPAQALNESSEIIKKTIEASADEASELSFSKITRFVRLGGVIISITLIILTIIILRIMHRLVERFSLQIPQKRMLFHKVETITQFFIYVGVAISVFLLSFRINDQLLSIIGGTLAVSFGFAIKDLIASFIAGLMIMIDRPFQVGDRITFDGQYGDITAIGLRSVRMQTLTDDTVTIPNNKFLSDSTVCGNYGELSMQMTIDFYIGLDQNIEQACTIVNEATSTSHYVCLPKPVVVLVKQVIIENYMAYRVRIKAYVLDTQYEAAFETDLNLRIMKAFKEQEIHPPSILHRNT</sequence>
<evidence type="ECO:0000256" key="1">
    <source>
        <dbReference type="ARBA" id="ARBA00004651"/>
    </source>
</evidence>
<accession>A6DFT6</accession>
<feature type="chain" id="PRO_5002694287" description="Mechanosensitive ion channel MscS domain-containing protein" evidence="8">
    <location>
        <begin position="20"/>
        <end position="367"/>
    </location>
</feature>
<dbReference type="EMBL" id="ABCK01000001">
    <property type="protein sequence ID" value="EDM29666.1"/>
    <property type="molecule type" value="Genomic_DNA"/>
</dbReference>
<keyword evidence="11" id="KW-1185">Reference proteome</keyword>
<dbReference type="GO" id="GO:0005886">
    <property type="term" value="C:plasma membrane"/>
    <property type="evidence" value="ECO:0007669"/>
    <property type="project" value="UniProtKB-SubCell"/>
</dbReference>
<keyword evidence="8" id="KW-0732">Signal</keyword>
<dbReference type="InterPro" id="IPR023408">
    <property type="entry name" value="MscS_beta-dom_sf"/>
</dbReference>
<feature type="compositionally biased region" description="Polar residues" evidence="6">
    <location>
        <begin position="57"/>
        <end position="67"/>
    </location>
</feature>
<dbReference type="GO" id="GO:0008381">
    <property type="term" value="F:mechanosensitive monoatomic ion channel activity"/>
    <property type="evidence" value="ECO:0007669"/>
    <property type="project" value="InterPro"/>
</dbReference>
<dbReference type="eggNOG" id="COG0668">
    <property type="taxonomic scope" value="Bacteria"/>
</dbReference>
<evidence type="ECO:0000256" key="6">
    <source>
        <dbReference type="SAM" id="MobiDB-lite"/>
    </source>
</evidence>
<evidence type="ECO:0000256" key="8">
    <source>
        <dbReference type="SAM" id="SignalP"/>
    </source>
</evidence>
<dbReference type="PANTHER" id="PTHR30221">
    <property type="entry name" value="SMALL-CONDUCTANCE MECHANOSENSITIVE CHANNEL"/>
    <property type="match status" value="1"/>
</dbReference>
<proteinExistence type="predicted"/>
<dbReference type="InterPro" id="IPR045275">
    <property type="entry name" value="MscS_archaea/bacteria_type"/>
</dbReference>
<feature type="compositionally biased region" description="Polar residues" evidence="6">
    <location>
        <begin position="22"/>
        <end position="35"/>
    </location>
</feature>
<evidence type="ECO:0000256" key="3">
    <source>
        <dbReference type="ARBA" id="ARBA00022692"/>
    </source>
</evidence>
<dbReference type="InterPro" id="IPR010920">
    <property type="entry name" value="LSM_dom_sf"/>
</dbReference>
<evidence type="ECO:0000313" key="11">
    <source>
        <dbReference type="Proteomes" id="UP000004947"/>
    </source>
</evidence>
<dbReference type="Pfam" id="PF00924">
    <property type="entry name" value="MS_channel_2nd"/>
    <property type="match status" value="1"/>
</dbReference>
<dbReference type="InterPro" id="IPR006685">
    <property type="entry name" value="MscS_channel_2nd"/>
</dbReference>
<name>A6DFT6_9BACT</name>
<feature type="domain" description="Mechanosensitive ion channel MscS" evidence="9">
    <location>
        <begin position="199"/>
        <end position="259"/>
    </location>
</feature>
<keyword evidence="3 7" id="KW-0812">Transmembrane</keyword>
<dbReference type="Gene3D" id="1.10.287.1260">
    <property type="match status" value="1"/>
</dbReference>
<feature type="transmembrane region" description="Helical" evidence="7">
    <location>
        <begin position="181"/>
        <end position="212"/>
    </location>
</feature>
<evidence type="ECO:0000256" key="5">
    <source>
        <dbReference type="ARBA" id="ARBA00023136"/>
    </source>
</evidence>
<evidence type="ECO:0000256" key="7">
    <source>
        <dbReference type="SAM" id="Phobius"/>
    </source>
</evidence>
<evidence type="ECO:0000313" key="10">
    <source>
        <dbReference type="EMBL" id="EDM29666.1"/>
    </source>
</evidence>
<feature type="transmembrane region" description="Helical" evidence="7">
    <location>
        <begin position="154"/>
        <end position="175"/>
    </location>
</feature>
<dbReference type="PANTHER" id="PTHR30221:SF1">
    <property type="entry name" value="SMALL-CONDUCTANCE MECHANOSENSITIVE CHANNEL"/>
    <property type="match status" value="1"/>
</dbReference>
<dbReference type="InterPro" id="IPR011066">
    <property type="entry name" value="MscS_channel_C_sf"/>
</dbReference>
<dbReference type="Proteomes" id="UP000004947">
    <property type="component" value="Unassembled WGS sequence"/>
</dbReference>
<dbReference type="RefSeq" id="WP_007276785.1">
    <property type="nucleotide sequence ID" value="NZ_ABCK01000001.1"/>
</dbReference>
<dbReference type="Gene3D" id="2.30.30.60">
    <property type="match status" value="1"/>
</dbReference>
<evidence type="ECO:0000256" key="2">
    <source>
        <dbReference type="ARBA" id="ARBA00022475"/>
    </source>
</evidence>
<dbReference type="SUPFAM" id="SSF50182">
    <property type="entry name" value="Sm-like ribonucleoproteins"/>
    <property type="match status" value="1"/>
</dbReference>
<dbReference type="SUPFAM" id="SSF82689">
    <property type="entry name" value="Mechanosensitive channel protein MscS (YggB), C-terminal domain"/>
    <property type="match status" value="1"/>
</dbReference>
<keyword evidence="4 7" id="KW-1133">Transmembrane helix</keyword>
<dbReference type="Gene3D" id="3.30.70.100">
    <property type="match status" value="1"/>
</dbReference>
<dbReference type="STRING" id="313628.LNTAR_17988"/>
<feature type="signal peptide" evidence="8">
    <location>
        <begin position="1"/>
        <end position="19"/>
    </location>
</feature>
<reference evidence="10 11" key="1">
    <citation type="journal article" date="2010" name="J. Bacteriol.">
        <title>Genome sequence of Lentisphaera araneosa HTCC2155T, the type species of the order Lentisphaerales in the phylum Lentisphaerae.</title>
        <authorList>
            <person name="Thrash J.C."/>
            <person name="Cho J.C."/>
            <person name="Vergin K.L."/>
            <person name="Morris R.M."/>
            <person name="Giovannoni S.J."/>
        </authorList>
    </citation>
    <scope>NUCLEOTIDE SEQUENCE [LARGE SCALE GENOMIC DNA]</scope>
    <source>
        <strain evidence="10 11">HTCC2155</strain>
    </source>
</reference>
<dbReference type="AlphaFoldDB" id="A6DFT6"/>
<protein>
    <recommendedName>
        <fullName evidence="9">Mechanosensitive ion channel MscS domain-containing protein</fullName>
    </recommendedName>
</protein>
<dbReference type="OrthoDB" id="9799209at2"/>
<feature type="transmembrane region" description="Helical" evidence="7">
    <location>
        <begin position="110"/>
        <end position="133"/>
    </location>
</feature>
<keyword evidence="2" id="KW-1003">Cell membrane</keyword>
<comment type="caution">
    <text evidence="10">The sequence shown here is derived from an EMBL/GenBank/DDBJ whole genome shotgun (WGS) entry which is preliminary data.</text>
</comment>
<organism evidence="10 11">
    <name type="scientific">Lentisphaera araneosa HTCC2155</name>
    <dbReference type="NCBI Taxonomy" id="313628"/>
    <lineage>
        <taxon>Bacteria</taxon>
        <taxon>Pseudomonadati</taxon>
        <taxon>Lentisphaerota</taxon>
        <taxon>Lentisphaeria</taxon>
        <taxon>Lentisphaerales</taxon>
        <taxon>Lentisphaeraceae</taxon>
        <taxon>Lentisphaera</taxon>
    </lineage>
</organism>
<gene>
    <name evidence="10" type="ORF">LNTAR_17988</name>
</gene>
<comment type="subcellular location">
    <subcellularLocation>
        <location evidence="1">Cell membrane</location>
        <topology evidence="1">Multi-pass membrane protein</topology>
    </subcellularLocation>
</comment>
<evidence type="ECO:0000256" key="4">
    <source>
        <dbReference type="ARBA" id="ARBA00022989"/>
    </source>
</evidence>
<keyword evidence="5 7" id="KW-0472">Membrane</keyword>
<feature type="region of interest" description="Disordered" evidence="6">
    <location>
        <begin position="22"/>
        <end position="77"/>
    </location>
</feature>
<evidence type="ECO:0000259" key="9">
    <source>
        <dbReference type="Pfam" id="PF00924"/>
    </source>
</evidence>